<keyword evidence="5" id="KW-0206">Cytoskeleton</keyword>
<evidence type="ECO:0000259" key="6">
    <source>
        <dbReference type="Pfam" id="PF15297"/>
    </source>
</evidence>
<organism evidence="7 8">
    <name type="scientific">Porites evermanni</name>
    <dbReference type="NCBI Taxonomy" id="104178"/>
    <lineage>
        <taxon>Eukaryota</taxon>
        <taxon>Metazoa</taxon>
        <taxon>Cnidaria</taxon>
        <taxon>Anthozoa</taxon>
        <taxon>Hexacorallia</taxon>
        <taxon>Scleractinia</taxon>
        <taxon>Fungiina</taxon>
        <taxon>Poritidae</taxon>
        <taxon>Porites</taxon>
    </lineage>
</organism>
<dbReference type="InterPro" id="IPR029197">
    <property type="entry name" value="CKAP2_C"/>
</dbReference>
<evidence type="ECO:0000313" key="8">
    <source>
        <dbReference type="Proteomes" id="UP001159427"/>
    </source>
</evidence>
<comment type="subcellular location">
    <subcellularLocation>
        <location evidence="1">Cytoplasm</location>
        <location evidence="1">Cytoskeleton</location>
    </subcellularLocation>
</comment>
<name>A0ABN8SIM3_9CNID</name>
<protein>
    <recommendedName>
        <fullName evidence="6">Cytoskeleton-associated protein 2 C-terminal domain-containing protein</fullName>
    </recommendedName>
</protein>
<dbReference type="Proteomes" id="UP001159427">
    <property type="component" value="Unassembled WGS sequence"/>
</dbReference>
<gene>
    <name evidence="7" type="ORF">PEVE_00021640</name>
</gene>
<dbReference type="Pfam" id="PF15297">
    <property type="entry name" value="CKAP2_C"/>
    <property type="match status" value="1"/>
</dbReference>
<proteinExistence type="inferred from homology"/>
<evidence type="ECO:0000313" key="7">
    <source>
        <dbReference type="EMBL" id="CAH3191341.1"/>
    </source>
</evidence>
<evidence type="ECO:0000256" key="5">
    <source>
        <dbReference type="ARBA" id="ARBA00023212"/>
    </source>
</evidence>
<evidence type="ECO:0000256" key="4">
    <source>
        <dbReference type="ARBA" id="ARBA00022553"/>
    </source>
</evidence>
<keyword evidence="8" id="KW-1185">Reference proteome</keyword>
<dbReference type="PANTHER" id="PTHR47078:SF1">
    <property type="entry name" value="CYTOSKELETON-ASSOCIATED PROTEIN 2-LIKE"/>
    <property type="match status" value="1"/>
</dbReference>
<accession>A0ABN8SIM3</accession>
<comment type="similarity">
    <text evidence="2">Belongs to the CKAP2 family.</text>
</comment>
<evidence type="ECO:0000256" key="1">
    <source>
        <dbReference type="ARBA" id="ARBA00004245"/>
    </source>
</evidence>
<dbReference type="InterPro" id="IPR052855">
    <property type="entry name" value="CKAP2-like"/>
</dbReference>
<feature type="domain" description="Cytoskeleton-associated protein 2 C-terminal" evidence="6">
    <location>
        <begin position="4"/>
        <end position="77"/>
    </location>
</feature>
<feature type="non-terminal residue" evidence="7">
    <location>
        <position position="1"/>
    </location>
</feature>
<evidence type="ECO:0000256" key="2">
    <source>
        <dbReference type="ARBA" id="ARBA00009468"/>
    </source>
</evidence>
<keyword evidence="4" id="KW-0597">Phosphoprotein</keyword>
<dbReference type="PANTHER" id="PTHR47078">
    <property type="entry name" value="CYTOSKELETON-ASSOCIATED PROTEIN 2-LIKE"/>
    <property type="match status" value="1"/>
</dbReference>
<reference evidence="7 8" key="1">
    <citation type="submission" date="2022-05" db="EMBL/GenBank/DDBJ databases">
        <authorList>
            <consortium name="Genoscope - CEA"/>
            <person name="William W."/>
        </authorList>
    </citation>
    <scope>NUCLEOTIDE SEQUENCE [LARGE SCALE GENOMIC DNA]</scope>
</reference>
<dbReference type="EMBL" id="CALNXI010002899">
    <property type="protein sequence ID" value="CAH3191341.1"/>
    <property type="molecule type" value="Genomic_DNA"/>
</dbReference>
<keyword evidence="3" id="KW-0963">Cytoplasm</keyword>
<evidence type="ECO:0000256" key="3">
    <source>
        <dbReference type="ARBA" id="ARBA00022490"/>
    </source>
</evidence>
<comment type="caution">
    <text evidence="7">The sequence shown here is derived from an EMBL/GenBank/DDBJ whole genome shotgun (WGS) entry which is preliminary data.</text>
</comment>
<sequence>GECDLEKVAAKLDLYNSACPHTTQIANYWLCRAKIAQKENDFDRVVCLYEQAFVFKAQPESLIRDAVCSFVKFMKEHGSQEETIDEICGLPASSPTESKTDDKDASLEELNSSIIKFCLAEATPYRKRFKATFGKSVLTPVRRSVRLERVSTQHPSVLQEHDLTVRKLEELPENVQNNLLFKPNFAVNAKLNEAWTELQLDFNQ</sequence>